<evidence type="ECO:0000259" key="2">
    <source>
        <dbReference type="Pfam" id="PF07853"/>
    </source>
</evidence>
<organism evidence="3 4">
    <name type="scientific">Weissella confusa</name>
    <name type="common">Lactobacillus confusus</name>
    <dbReference type="NCBI Taxonomy" id="1583"/>
    <lineage>
        <taxon>Bacteria</taxon>
        <taxon>Bacillati</taxon>
        <taxon>Bacillota</taxon>
        <taxon>Bacilli</taxon>
        <taxon>Lactobacillales</taxon>
        <taxon>Lactobacillaceae</taxon>
        <taxon>Weissella</taxon>
    </lineage>
</organism>
<evidence type="ECO:0000313" key="3">
    <source>
        <dbReference type="EMBL" id="MBC6499785.1"/>
    </source>
</evidence>
<dbReference type="Proteomes" id="UP000650485">
    <property type="component" value="Unassembled WGS sequence"/>
</dbReference>
<keyword evidence="1" id="KW-1133">Transmembrane helix</keyword>
<dbReference type="EMBL" id="JACSZT010000022">
    <property type="protein sequence ID" value="MBC6499785.1"/>
    <property type="molecule type" value="Genomic_DNA"/>
</dbReference>
<accession>A0A923NHI3</accession>
<dbReference type="AlphaFoldDB" id="A0A923NHI3"/>
<comment type="caution">
    <text evidence="3">The sequence shown here is derived from an EMBL/GenBank/DDBJ whole genome shotgun (WGS) entry which is preliminary data.</text>
</comment>
<reference evidence="3" key="1">
    <citation type="submission" date="2020-08" db="EMBL/GenBank/DDBJ databases">
        <title>Complete genome sequence of Weissella confusa strain FS54 provides insights into metabolic potential.</title>
        <authorList>
            <person name="Fhoula I."/>
            <person name="Najjari A."/>
            <person name="Lekired A."/>
            <person name="Bessrour-Aouam N."/>
            <person name="Jaballah S."/>
            <person name="Klibi N."/>
            <person name="Ouzari H.-I."/>
        </authorList>
    </citation>
    <scope>NUCLEOTIDE SEQUENCE</scope>
    <source>
        <strain evidence="3">FS54</strain>
    </source>
</reference>
<feature type="domain" description="DUF1648" evidence="2">
    <location>
        <begin position="13"/>
        <end position="54"/>
    </location>
</feature>
<proteinExistence type="predicted"/>
<protein>
    <submittedName>
        <fullName evidence="3">DUF1648 domain-containing protein</fullName>
    </submittedName>
</protein>
<dbReference type="InterPro" id="IPR012867">
    <property type="entry name" value="DUF1648"/>
</dbReference>
<name>A0A923NHI3_WEICO</name>
<evidence type="ECO:0000313" key="4">
    <source>
        <dbReference type="Proteomes" id="UP000650485"/>
    </source>
</evidence>
<dbReference type="Pfam" id="PF07853">
    <property type="entry name" value="DUF1648"/>
    <property type="match status" value="1"/>
</dbReference>
<sequence>MPFTKRIIAGSTLITLLPILFGAMLYHRLPDRMPTHFAADGSVTETMPKLVVVFTKDSFVVLKLSFSSVKIFGDQGISSLLLNEEGATQETL</sequence>
<feature type="transmembrane region" description="Helical" evidence="1">
    <location>
        <begin position="6"/>
        <end position="26"/>
    </location>
</feature>
<evidence type="ECO:0000256" key="1">
    <source>
        <dbReference type="SAM" id="Phobius"/>
    </source>
</evidence>
<keyword evidence="1" id="KW-0472">Membrane</keyword>
<gene>
    <name evidence="3" type="ORF">H7R52_18420</name>
</gene>
<keyword evidence="1" id="KW-0812">Transmembrane</keyword>